<evidence type="ECO:0000313" key="11">
    <source>
        <dbReference type="Proteomes" id="UP000760668"/>
    </source>
</evidence>
<protein>
    <recommendedName>
        <fullName evidence="7">Tagatose-6-phosphate kinase</fullName>
        <ecNumber evidence="7">2.7.1.144</ecNumber>
    </recommendedName>
</protein>
<comment type="function">
    <text evidence="8">Catalyzes the ATP-dependent phosphorylation of fructose-l-phosphate to fructose-l,6-bisphosphate.</text>
</comment>
<evidence type="ECO:0000256" key="8">
    <source>
        <dbReference type="RuleBase" id="RU369061"/>
    </source>
</evidence>
<dbReference type="GO" id="GO:0005829">
    <property type="term" value="C:cytosol"/>
    <property type="evidence" value="ECO:0007669"/>
    <property type="project" value="TreeGrafter"/>
</dbReference>
<dbReference type="RefSeq" id="WP_295369819.1">
    <property type="nucleotide sequence ID" value="NZ_DYUC01000024.1"/>
</dbReference>
<reference evidence="10" key="1">
    <citation type="journal article" date="2021" name="PeerJ">
        <title>Extensive microbial diversity within the chicken gut microbiome revealed by metagenomics and culture.</title>
        <authorList>
            <person name="Gilroy R."/>
            <person name="Ravi A."/>
            <person name="Getino M."/>
            <person name="Pursley I."/>
            <person name="Horton D.L."/>
            <person name="Alikhan N.F."/>
            <person name="Baker D."/>
            <person name="Gharbi K."/>
            <person name="Hall N."/>
            <person name="Watson M."/>
            <person name="Adriaenssens E.M."/>
            <person name="Foster-Nyarko E."/>
            <person name="Jarju S."/>
            <person name="Secka A."/>
            <person name="Antonio M."/>
            <person name="Oren A."/>
            <person name="Chaudhuri R.R."/>
            <person name="La Ragione R."/>
            <person name="Hildebrand F."/>
            <person name="Pallen M.J."/>
        </authorList>
    </citation>
    <scope>NUCLEOTIDE SEQUENCE</scope>
    <source>
        <strain evidence="10">CHK179-5677</strain>
    </source>
</reference>
<keyword evidence="3 7" id="KW-0547">Nucleotide-binding</keyword>
<dbReference type="AlphaFoldDB" id="A0A921MKS3"/>
<dbReference type="GO" id="GO:0008662">
    <property type="term" value="F:1-phosphofructokinase activity"/>
    <property type="evidence" value="ECO:0007669"/>
    <property type="project" value="UniProtKB-UniRule"/>
</dbReference>
<gene>
    <name evidence="10" type="primary">pfkB</name>
    <name evidence="10" type="ORF">K8V01_03110</name>
</gene>
<reference evidence="10" key="2">
    <citation type="submission" date="2021-09" db="EMBL/GenBank/DDBJ databases">
        <authorList>
            <person name="Gilroy R."/>
        </authorList>
    </citation>
    <scope>NUCLEOTIDE SEQUENCE</scope>
    <source>
        <strain evidence="10">CHK179-5677</strain>
    </source>
</reference>
<dbReference type="GO" id="GO:0044281">
    <property type="term" value="P:small molecule metabolic process"/>
    <property type="evidence" value="ECO:0007669"/>
    <property type="project" value="UniProtKB-ARBA"/>
</dbReference>
<dbReference type="GO" id="GO:0009024">
    <property type="term" value="F:tagatose-6-phosphate kinase activity"/>
    <property type="evidence" value="ECO:0007669"/>
    <property type="project" value="UniProtKB-EC"/>
</dbReference>
<comment type="catalytic activity">
    <reaction evidence="7">
        <text>D-tagatofuranose 6-phosphate + ATP = D-tagatofuranose 1,6-bisphosphate + ADP + H(+)</text>
        <dbReference type="Rhea" id="RHEA:12420"/>
        <dbReference type="ChEBI" id="CHEBI:15378"/>
        <dbReference type="ChEBI" id="CHEBI:30616"/>
        <dbReference type="ChEBI" id="CHEBI:58694"/>
        <dbReference type="ChEBI" id="CHEBI:58695"/>
        <dbReference type="ChEBI" id="CHEBI:456216"/>
        <dbReference type="EC" id="2.7.1.144"/>
    </reaction>
</comment>
<comment type="pathway">
    <text evidence="7">Carbohydrate metabolism; D-tagatose 6-phosphate degradation; D-glyceraldehyde 3-phosphate and glycerone phosphate from D-tagatose 6-phosphate: step 1/2.</text>
</comment>
<keyword evidence="5 7" id="KW-0067">ATP-binding</keyword>
<dbReference type="InterPro" id="IPR029056">
    <property type="entry name" value="Ribokinase-like"/>
</dbReference>
<dbReference type="PROSITE" id="PS00584">
    <property type="entry name" value="PFKB_KINASES_2"/>
    <property type="match status" value="1"/>
</dbReference>
<evidence type="ECO:0000256" key="5">
    <source>
        <dbReference type="ARBA" id="ARBA00022840"/>
    </source>
</evidence>
<dbReference type="NCBIfam" id="TIGR03828">
    <property type="entry name" value="pfkB"/>
    <property type="match status" value="1"/>
</dbReference>
<dbReference type="PANTHER" id="PTHR46566">
    <property type="entry name" value="1-PHOSPHOFRUCTOKINASE-RELATED"/>
    <property type="match status" value="1"/>
</dbReference>
<evidence type="ECO:0000256" key="6">
    <source>
        <dbReference type="ARBA" id="ARBA00047745"/>
    </source>
</evidence>
<accession>A0A921MKS3</accession>
<name>A0A921MKS3_9FIRM</name>
<dbReference type="GO" id="GO:0016052">
    <property type="term" value="P:carbohydrate catabolic process"/>
    <property type="evidence" value="ECO:0007669"/>
    <property type="project" value="UniProtKB-ARBA"/>
</dbReference>
<evidence type="ECO:0000256" key="3">
    <source>
        <dbReference type="ARBA" id="ARBA00022741"/>
    </source>
</evidence>
<dbReference type="GO" id="GO:0005988">
    <property type="term" value="P:lactose metabolic process"/>
    <property type="evidence" value="ECO:0007669"/>
    <property type="project" value="UniProtKB-KW"/>
</dbReference>
<evidence type="ECO:0000256" key="7">
    <source>
        <dbReference type="PIRNR" id="PIRNR000535"/>
    </source>
</evidence>
<evidence type="ECO:0000259" key="9">
    <source>
        <dbReference type="Pfam" id="PF00294"/>
    </source>
</evidence>
<dbReference type="FunFam" id="3.40.1190.20:FF:000001">
    <property type="entry name" value="Phosphofructokinase"/>
    <property type="match status" value="1"/>
</dbReference>
<evidence type="ECO:0000256" key="1">
    <source>
        <dbReference type="ARBA" id="ARBA00005380"/>
    </source>
</evidence>
<comment type="similarity">
    <text evidence="1">Belongs to the carbohydrate kinase pfkB family.</text>
</comment>
<organism evidence="10 11">
    <name type="scientific">Pseudoflavonifractor capillosus</name>
    <dbReference type="NCBI Taxonomy" id="106588"/>
    <lineage>
        <taxon>Bacteria</taxon>
        <taxon>Bacillati</taxon>
        <taxon>Bacillota</taxon>
        <taxon>Clostridia</taxon>
        <taxon>Eubacteriales</taxon>
        <taxon>Oscillospiraceae</taxon>
        <taxon>Pseudoflavonifractor</taxon>
    </lineage>
</organism>
<dbReference type="CDD" id="cd01164">
    <property type="entry name" value="FruK_PfkB_like"/>
    <property type="match status" value="1"/>
</dbReference>
<dbReference type="Proteomes" id="UP000760668">
    <property type="component" value="Unassembled WGS sequence"/>
</dbReference>
<sequence length="302" mass="31908">MIYTVTFNPALDYAVYLDTLEMGALNRAGGETLRCGGKGINVSVVLRNLGMDTRALGFLAGFTGHGIALWLEQMSVQNDFIMLPAGMSRINIKLKTGVETEINGQGPDIPPQALDALFAKLDRISKGDTLVLAGSIPASLPADVYERILSRLSGRGIRCVVDASGPLLLNVLQYRPFLIKPNEAELSELCGVPLTPGDLTGVKACAARLQERGARNVLASLGPNGALLLTEDGKFLHQEAAAGTVRNSVGAGDSMVAGFLTGLHLTGSYREALRMGAAAGAATAFSDRLATRREVEELLNTL</sequence>
<dbReference type="InterPro" id="IPR011611">
    <property type="entry name" value="PfkB_dom"/>
</dbReference>
<dbReference type="InterPro" id="IPR022463">
    <property type="entry name" value="1-PFruKinase"/>
</dbReference>
<dbReference type="Pfam" id="PF00294">
    <property type="entry name" value="PfkB"/>
    <property type="match status" value="1"/>
</dbReference>
<comment type="caution">
    <text evidence="10">The sequence shown here is derived from an EMBL/GenBank/DDBJ whole genome shotgun (WGS) entry which is preliminary data.</text>
</comment>
<dbReference type="GO" id="GO:0005524">
    <property type="term" value="F:ATP binding"/>
    <property type="evidence" value="ECO:0007669"/>
    <property type="project" value="UniProtKB-UniRule"/>
</dbReference>
<evidence type="ECO:0000313" key="10">
    <source>
        <dbReference type="EMBL" id="HJG86010.1"/>
    </source>
</evidence>
<feature type="domain" description="Carbohydrate kinase PfkB" evidence="9">
    <location>
        <begin position="10"/>
        <end position="284"/>
    </location>
</feature>
<comment type="catalytic activity">
    <reaction evidence="6 8">
        <text>beta-D-fructose 1-phosphate + ATP = beta-D-fructose 1,6-bisphosphate + ADP + H(+)</text>
        <dbReference type="Rhea" id="RHEA:14213"/>
        <dbReference type="ChEBI" id="CHEBI:15378"/>
        <dbReference type="ChEBI" id="CHEBI:30616"/>
        <dbReference type="ChEBI" id="CHEBI:32966"/>
        <dbReference type="ChEBI" id="CHEBI:138881"/>
        <dbReference type="ChEBI" id="CHEBI:456216"/>
        <dbReference type="EC" id="2.7.1.56"/>
    </reaction>
</comment>
<comment type="similarity">
    <text evidence="7">Belongs to the carbohydrate kinase PfkB family. LacC subfamily.</text>
</comment>
<evidence type="ECO:0000256" key="2">
    <source>
        <dbReference type="ARBA" id="ARBA00022679"/>
    </source>
</evidence>
<dbReference type="Gene3D" id="3.40.1190.20">
    <property type="match status" value="1"/>
</dbReference>
<dbReference type="NCBIfam" id="TIGR03168">
    <property type="entry name" value="1-PFK"/>
    <property type="match status" value="1"/>
</dbReference>
<dbReference type="EC" id="2.7.1.144" evidence="7"/>
<evidence type="ECO:0000256" key="4">
    <source>
        <dbReference type="ARBA" id="ARBA00022777"/>
    </source>
</evidence>
<dbReference type="PIRSF" id="PIRSF000535">
    <property type="entry name" value="1PFK/6PFK/LacC"/>
    <property type="match status" value="1"/>
</dbReference>
<dbReference type="InterPro" id="IPR017583">
    <property type="entry name" value="Tagatose/fructose_Pkinase"/>
</dbReference>
<proteinExistence type="inferred from homology"/>
<dbReference type="InterPro" id="IPR002173">
    <property type="entry name" value="Carboh/pur_kinase_PfkB_CS"/>
</dbReference>
<keyword evidence="2 7" id="KW-0808">Transferase</keyword>
<keyword evidence="7" id="KW-0423">Lactose metabolism</keyword>
<dbReference type="PANTHER" id="PTHR46566:SF1">
    <property type="entry name" value="1-PHOSPHOFRUCTOKINASE"/>
    <property type="match status" value="1"/>
</dbReference>
<keyword evidence="4 8" id="KW-0418">Kinase</keyword>
<dbReference type="SUPFAM" id="SSF53613">
    <property type="entry name" value="Ribokinase-like"/>
    <property type="match status" value="1"/>
</dbReference>
<dbReference type="EMBL" id="DYUC01000024">
    <property type="protein sequence ID" value="HJG86010.1"/>
    <property type="molecule type" value="Genomic_DNA"/>
</dbReference>